<evidence type="ECO:0000256" key="3">
    <source>
        <dbReference type="PIRSR" id="PIRSR004848-1"/>
    </source>
</evidence>
<sequence>MTSSADDTAAADEHRQQLAARLDEMLARLDAAAARVGRDGREITVLLATKTRAPAEIAVAVELLRERERPVAVGENRAQEIAKHADALLADNGVPRHFIGRLQTNKARDVVAFAETIHSVDREGIADALERRAEMAGLQRDVLVQVNTSGEESKGGFAPTVEALAPIVERLRASSVLRPVGLMTIGANTSDADAVRASLHRLRELRDAVREQLGAEELTELSMGMSGDLEIAVEEGATIVRVGSAIFGARPA</sequence>
<feature type="domain" description="Alanine racemase N-terminal" evidence="5">
    <location>
        <begin position="75"/>
        <end position="251"/>
    </location>
</feature>
<dbReference type="NCBIfam" id="TIGR00044">
    <property type="entry name" value="YggS family pyridoxal phosphate-dependent enzyme"/>
    <property type="match status" value="1"/>
</dbReference>
<comment type="function">
    <text evidence="2">Pyridoxal 5'-phosphate (PLP)-binding protein, which is involved in PLP homeostasis.</text>
</comment>
<dbReference type="Proteomes" id="UP000198398">
    <property type="component" value="Chromosome"/>
</dbReference>
<dbReference type="InterPro" id="IPR001608">
    <property type="entry name" value="Ala_racemase_N"/>
</dbReference>
<evidence type="ECO:0000256" key="1">
    <source>
        <dbReference type="ARBA" id="ARBA00022898"/>
    </source>
</evidence>
<keyword evidence="7" id="KW-1185">Reference proteome</keyword>
<evidence type="ECO:0000313" key="7">
    <source>
        <dbReference type="Proteomes" id="UP000198398"/>
    </source>
</evidence>
<dbReference type="PIRSF" id="PIRSF004848">
    <property type="entry name" value="YBL036c_PLPDEIII"/>
    <property type="match status" value="1"/>
</dbReference>
<dbReference type="EMBL" id="CP022316">
    <property type="protein sequence ID" value="ASK67191.1"/>
    <property type="molecule type" value="Genomic_DNA"/>
</dbReference>
<name>A0A220UGX6_9MICO</name>
<dbReference type="CDD" id="cd00635">
    <property type="entry name" value="PLPDE_III_YBL036c_like"/>
    <property type="match status" value="1"/>
</dbReference>
<organism evidence="6 7">
    <name type="scientific">Brachybacterium avium</name>
    <dbReference type="NCBI Taxonomy" id="2017485"/>
    <lineage>
        <taxon>Bacteria</taxon>
        <taxon>Bacillati</taxon>
        <taxon>Actinomycetota</taxon>
        <taxon>Actinomycetes</taxon>
        <taxon>Micrococcales</taxon>
        <taxon>Dermabacteraceae</taxon>
        <taxon>Brachybacterium</taxon>
    </lineage>
</organism>
<dbReference type="InterPro" id="IPR029066">
    <property type="entry name" value="PLP-binding_barrel"/>
</dbReference>
<dbReference type="OrthoDB" id="9804072at2"/>
<dbReference type="SUPFAM" id="SSF51419">
    <property type="entry name" value="PLP-binding barrel"/>
    <property type="match status" value="1"/>
</dbReference>
<comment type="cofactor">
    <cofactor evidence="3">
        <name>pyridoxal 5'-phosphate</name>
        <dbReference type="ChEBI" id="CHEBI:597326"/>
    </cofactor>
</comment>
<dbReference type="RefSeq" id="WP_089066424.1">
    <property type="nucleotide sequence ID" value="NZ_CP022316.1"/>
</dbReference>
<comment type="similarity">
    <text evidence="2 4">Belongs to the pyridoxal phosphate-binding protein YggS/PROSC family.</text>
</comment>
<feature type="modified residue" description="N6-(pyridoxal phosphate)lysine" evidence="2 3">
    <location>
        <position position="50"/>
    </location>
</feature>
<dbReference type="HAMAP" id="MF_02087">
    <property type="entry name" value="PLP_homeostasis"/>
    <property type="match status" value="1"/>
</dbReference>
<dbReference type="KEGG" id="brv:CFK39_11990"/>
<evidence type="ECO:0000256" key="4">
    <source>
        <dbReference type="RuleBase" id="RU004514"/>
    </source>
</evidence>
<proteinExistence type="inferred from homology"/>
<evidence type="ECO:0000259" key="5">
    <source>
        <dbReference type="Pfam" id="PF01168"/>
    </source>
</evidence>
<dbReference type="Pfam" id="PF01168">
    <property type="entry name" value="Ala_racemase_N"/>
    <property type="match status" value="1"/>
</dbReference>
<dbReference type="PANTHER" id="PTHR10146">
    <property type="entry name" value="PROLINE SYNTHETASE CO-TRANSCRIBED BACTERIAL HOMOLOG PROTEIN"/>
    <property type="match status" value="1"/>
</dbReference>
<evidence type="ECO:0000313" key="6">
    <source>
        <dbReference type="EMBL" id="ASK67191.1"/>
    </source>
</evidence>
<dbReference type="AlphaFoldDB" id="A0A220UGX6"/>
<dbReference type="InterPro" id="IPR011078">
    <property type="entry name" value="PyrdxlP_homeostasis"/>
</dbReference>
<dbReference type="PANTHER" id="PTHR10146:SF14">
    <property type="entry name" value="PYRIDOXAL PHOSPHATE HOMEOSTASIS PROTEIN"/>
    <property type="match status" value="1"/>
</dbReference>
<gene>
    <name evidence="6" type="ORF">CFK39_11990</name>
</gene>
<keyword evidence="1 2" id="KW-0663">Pyridoxal phosphate</keyword>
<protein>
    <recommendedName>
        <fullName evidence="2">Pyridoxal phosphate homeostasis protein</fullName>
        <shortName evidence="2">PLP homeostasis protein</shortName>
    </recommendedName>
</protein>
<dbReference type="GO" id="GO:0030170">
    <property type="term" value="F:pyridoxal phosphate binding"/>
    <property type="evidence" value="ECO:0007669"/>
    <property type="project" value="UniProtKB-UniRule"/>
</dbReference>
<reference evidence="7" key="1">
    <citation type="submission" date="2017-07" db="EMBL/GenBank/DDBJ databases">
        <title>Brachybacterium sp. VR2415.</title>
        <authorList>
            <person name="Tak E.J."/>
            <person name="Bae J.-W."/>
        </authorList>
    </citation>
    <scope>NUCLEOTIDE SEQUENCE [LARGE SCALE GENOMIC DNA]</scope>
    <source>
        <strain evidence="7">VR2415</strain>
    </source>
</reference>
<evidence type="ECO:0000256" key="2">
    <source>
        <dbReference type="HAMAP-Rule" id="MF_02087"/>
    </source>
</evidence>
<accession>A0A220UGX6</accession>
<dbReference type="Gene3D" id="3.20.20.10">
    <property type="entry name" value="Alanine racemase"/>
    <property type="match status" value="1"/>
</dbReference>